<organism evidence="13 14">
    <name type="scientific">Plasmodium vivax India VII</name>
    <dbReference type="NCBI Taxonomy" id="1077284"/>
    <lineage>
        <taxon>Eukaryota</taxon>
        <taxon>Sar</taxon>
        <taxon>Alveolata</taxon>
        <taxon>Apicomplexa</taxon>
        <taxon>Aconoidasida</taxon>
        <taxon>Haemosporida</taxon>
        <taxon>Plasmodiidae</taxon>
        <taxon>Plasmodium</taxon>
        <taxon>Plasmodium (Plasmodium)</taxon>
    </lineage>
</organism>
<feature type="transmembrane region" description="Helical" evidence="10">
    <location>
        <begin position="967"/>
        <end position="989"/>
    </location>
</feature>
<dbReference type="Gene3D" id="1.20.1560.10">
    <property type="entry name" value="ABC transporter type 1, transmembrane domain"/>
    <property type="match status" value="2"/>
</dbReference>
<gene>
    <name evidence="13" type="ORF">PVIIG_01922</name>
</gene>
<dbReference type="Pfam" id="PF00664">
    <property type="entry name" value="ABC_membrane"/>
    <property type="match status" value="2"/>
</dbReference>
<feature type="domain" description="ABC transmembrane type-1" evidence="12">
    <location>
        <begin position="826"/>
        <end position="1120"/>
    </location>
</feature>
<dbReference type="InterPro" id="IPR017871">
    <property type="entry name" value="ABC_transporter-like_CS"/>
</dbReference>
<dbReference type="CDD" id="cd18577">
    <property type="entry name" value="ABC_6TM_Pgp_ABCB1_D1_like"/>
    <property type="match status" value="1"/>
</dbReference>
<feature type="domain" description="ABC transmembrane type-1" evidence="12">
    <location>
        <begin position="64"/>
        <end position="350"/>
    </location>
</feature>
<dbReference type="PROSITE" id="PS00211">
    <property type="entry name" value="ABC_TRANSPORTER_1"/>
    <property type="match status" value="2"/>
</dbReference>
<evidence type="ECO:0000256" key="2">
    <source>
        <dbReference type="ARBA" id="ARBA00007577"/>
    </source>
</evidence>
<evidence type="ECO:0000256" key="9">
    <source>
        <dbReference type="SAM" id="MobiDB-lite"/>
    </source>
</evidence>
<evidence type="ECO:0000256" key="10">
    <source>
        <dbReference type="SAM" id="Phobius"/>
    </source>
</evidence>
<dbReference type="CDD" id="cd18578">
    <property type="entry name" value="ABC_6TM_Pgp_ABCB1_D2_like"/>
    <property type="match status" value="1"/>
</dbReference>
<evidence type="ECO:0000259" key="12">
    <source>
        <dbReference type="PROSITE" id="PS50929"/>
    </source>
</evidence>
<feature type="domain" description="ABC transporter" evidence="11">
    <location>
        <begin position="1164"/>
        <end position="1461"/>
    </location>
</feature>
<feature type="region of interest" description="Disordered" evidence="9">
    <location>
        <begin position="661"/>
        <end position="695"/>
    </location>
</feature>
<evidence type="ECO:0000313" key="14">
    <source>
        <dbReference type="Proteomes" id="UP000053562"/>
    </source>
</evidence>
<dbReference type="GO" id="GO:0005743">
    <property type="term" value="C:mitochondrial inner membrane"/>
    <property type="evidence" value="ECO:0007669"/>
    <property type="project" value="TreeGrafter"/>
</dbReference>
<dbReference type="InterPro" id="IPR003593">
    <property type="entry name" value="AAA+_ATPase"/>
</dbReference>
<dbReference type="PANTHER" id="PTHR43394:SF27">
    <property type="entry name" value="ATP-DEPENDENT TRANSLOCASE ABCB1-LIKE"/>
    <property type="match status" value="1"/>
</dbReference>
<feature type="transmembrane region" description="Helical" evidence="10">
    <location>
        <begin position="825"/>
        <end position="846"/>
    </location>
</feature>
<evidence type="ECO:0000256" key="8">
    <source>
        <dbReference type="ARBA" id="ARBA00023136"/>
    </source>
</evidence>
<dbReference type="SUPFAM" id="SSF52540">
    <property type="entry name" value="P-loop containing nucleoside triphosphate hydrolases"/>
    <property type="match status" value="3"/>
</dbReference>
<dbReference type="SMART" id="SM00382">
    <property type="entry name" value="AAA"/>
    <property type="match status" value="2"/>
</dbReference>
<feature type="transmembrane region" description="Helical" evidence="10">
    <location>
        <begin position="281"/>
        <end position="301"/>
    </location>
</feature>
<feature type="transmembrane region" description="Helical" evidence="10">
    <location>
        <begin position="197"/>
        <end position="217"/>
    </location>
</feature>
<dbReference type="InterPro" id="IPR039421">
    <property type="entry name" value="Type_1_exporter"/>
</dbReference>
<dbReference type="GO" id="GO:0005524">
    <property type="term" value="F:ATP binding"/>
    <property type="evidence" value="ECO:0007669"/>
    <property type="project" value="UniProtKB-KW"/>
</dbReference>
<protein>
    <submittedName>
        <fullName evidence="13">Multidrug resistance protein</fullName>
    </submittedName>
</protein>
<evidence type="ECO:0000256" key="6">
    <source>
        <dbReference type="ARBA" id="ARBA00022840"/>
    </source>
</evidence>
<comment type="similarity">
    <text evidence="2">Belongs to the ABC transporter superfamily. ABCB family. Multidrug resistance exporter (TC 3.A.1.201) subfamily.</text>
</comment>
<feature type="transmembrane region" description="Helical" evidence="10">
    <location>
        <begin position="866"/>
        <end position="887"/>
    </location>
</feature>
<dbReference type="InterPro" id="IPR027417">
    <property type="entry name" value="P-loop_NTPase"/>
</dbReference>
<dbReference type="PROSITE" id="PS50893">
    <property type="entry name" value="ABC_TRANSPORTER_2"/>
    <property type="match status" value="2"/>
</dbReference>
<evidence type="ECO:0000256" key="4">
    <source>
        <dbReference type="ARBA" id="ARBA00022692"/>
    </source>
</evidence>
<keyword evidence="3" id="KW-0813">Transport</keyword>
<keyword evidence="5" id="KW-0547">Nucleotide-binding</keyword>
<dbReference type="Gene3D" id="3.40.50.300">
    <property type="entry name" value="P-loop containing nucleotide triphosphate hydrolases"/>
    <property type="match status" value="2"/>
</dbReference>
<feature type="compositionally biased region" description="Basic and acidic residues" evidence="9">
    <location>
        <begin position="773"/>
        <end position="782"/>
    </location>
</feature>
<dbReference type="Pfam" id="PF00005">
    <property type="entry name" value="ABC_tran"/>
    <property type="match status" value="3"/>
</dbReference>
<feature type="compositionally biased region" description="Low complexity" evidence="9">
    <location>
        <begin position="763"/>
        <end position="772"/>
    </location>
</feature>
<dbReference type="Proteomes" id="UP000053562">
    <property type="component" value="Unassembled WGS sequence"/>
</dbReference>
<comment type="subcellular location">
    <subcellularLocation>
        <location evidence="1">Membrane</location>
        <topology evidence="1">Multi-pass membrane protein</topology>
    </subcellularLocation>
</comment>
<feature type="region of interest" description="Disordered" evidence="9">
    <location>
        <begin position="730"/>
        <end position="787"/>
    </location>
</feature>
<keyword evidence="7 10" id="KW-1133">Transmembrane helix</keyword>
<evidence type="ECO:0000256" key="3">
    <source>
        <dbReference type="ARBA" id="ARBA00022448"/>
    </source>
</evidence>
<dbReference type="GO" id="GO:0015421">
    <property type="term" value="F:ABC-type oligopeptide transporter activity"/>
    <property type="evidence" value="ECO:0007669"/>
    <property type="project" value="TreeGrafter"/>
</dbReference>
<dbReference type="OrthoDB" id="6500128at2759"/>
<evidence type="ECO:0000313" key="13">
    <source>
        <dbReference type="EMBL" id="KMZ80142.1"/>
    </source>
</evidence>
<feature type="compositionally biased region" description="Basic and acidic residues" evidence="9">
    <location>
        <begin position="739"/>
        <end position="759"/>
    </location>
</feature>
<dbReference type="EMBL" id="KQ234304">
    <property type="protein sequence ID" value="KMZ80142.1"/>
    <property type="molecule type" value="Genomic_DNA"/>
</dbReference>
<dbReference type="InterPro" id="IPR036640">
    <property type="entry name" value="ABC1_TM_sf"/>
</dbReference>
<feature type="transmembrane region" description="Helical" evidence="10">
    <location>
        <begin position="1065"/>
        <end position="1086"/>
    </location>
</feature>
<dbReference type="InterPro" id="IPR003439">
    <property type="entry name" value="ABC_transporter-like_ATP-bd"/>
</dbReference>
<keyword evidence="8 10" id="KW-0472">Membrane</keyword>
<reference evidence="13 14" key="1">
    <citation type="submission" date="2011-08" db="EMBL/GenBank/DDBJ databases">
        <title>The Genome Sequence of Plasmodium vivax India VII.</title>
        <authorList>
            <consortium name="The Broad Institute Genome Sequencing Platform"/>
            <consortium name="The Broad Institute Genome Sequencing Center for Infectious Disease"/>
            <person name="Neafsey D."/>
            <person name="Carlton J."/>
            <person name="Barnwell J."/>
            <person name="Collins W."/>
            <person name="Escalante A."/>
            <person name="Mullikin J."/>
            <person name="Saul A."/>
            <person name="Guigo R."/>
            <person name="Camara F."/>
            <person name="Young S.K."/>
            <person name="Zeng Q."/>
            <person name="Gargeya S."/>
            <person name="Fitzgerald M."/>
            <person name="Haas B."/>
            <person name="Abouelleil A."/>
            <person name="Alvarado L."/>
            <person name="Arachchi H.M."/>
            <person name="Berlin A."/>
            <person name="Brown A."/>
            <person name="Chapman S.B."/>
            <person name="Chen Z."/>
            <person name="Dunbar C."/>
            <person name="Freedman E."/>
            <person name="Gearin G."/>
            <person name="Gellesch M."/>
            <person name="Goldberg J."/>
            <person name="Griggs A."/>
            <person name="Gujja S."/>
            <person name="Heiman D."/>
            <person name="Howarth C."/>
            <person name="Larson L."/>
            <person name="Lui A."/>
            <person name="MacDonald P.J.P."/>
            <person name="Montmayeur A."/>
            <person name="Murphy C."/>
            <person name="Neiman D."/>
            <person name="Pearson M."/>
            <person name="Priest M."/>
            <person name="Roberts A."/>
            <person name="Saif S."/>
            <person name="Shea T."/>
            <person name="Shenoy N."/>
            <person name="Sisk P."/>
            <person name="Stolte C."/>
            <person name="Sykes S."/>
            <person name="Wortman J."/>
            <person name="Nusbaum C."/>
            <person name="Birren B."/>
        </authorList>
    </citation>
    <scope>NUCLEOTIDE SEQUENCE [LARGE SCALE GENOMIC DNA]</scope>
    <source>
        <strain evidence="13 14">India VII</strain>
    </source>
</reference>
<feature type="transmembrane region" description="Helical" evidence="10">
    <location>
        <begin position="171"/>
        <end position="191"/>
    </location>
</feature>
<dbReference type="SUPFAM" id="SSF90123">
    <property type="entry name" value="ABC transporter transmembrane region"/>
    <property type="match status" value="2"/>
</dbReference>
<dbReference type="InterPro" id="IPR011527">
    <property type="entry name" value="ABC1_TM_dom"/>
</dbReference>
<dbReference type="SMR" id="A0A0J9SDW2"/>
<feature type="transmembrane region" description="Helical" evidence="10">
    <location>
        <begin position="321"/>
        <end position="342"/>
    </location>
</feature>
<feature type="transmembrane region" description="Helical" evidence="10">
    <location>
        <begin position="99"/>
        <end position="124"/>
    </location>
</feature>
<evidence type="ECO:0000259" key="11">
    <source>
        <dbReference type="PROSITE" id="PS50893"/>
    </source>
</evidence>
<evidence type="ECO:0000256" key="7">
    <source>
        <dbReference type="ARBA" id="ARBA00022989"/>
    </source>
</evidence>
<evidence type="ECO:0000256" key="1">
    <source>
        <dbReference type="ARBA" id="ARBA00004141"/>
    </source>
</evidence>
<feature type="transmembrane region" description="Helical" evidence="10">
    <location>
        <begin position="61"/>
        <end position="87"/>
    </location>
</feature>
<dbReference type="GO" id="GO:0090374">
    <property type="term" value="P:oligopeptide export from mitochondrion"/>
    <property type="evidence" value="ECO:0007669"/>
    <property type="project" value="TreeGrafter"/>
</dbReference>
<feature type="compositionally biased region" description="Basic and acidic residues" evidence="9">
    <location>
        <begin position="669"/>
        <end position="688"/>
    </location>
</feature>
<dbReference type="GO" id="GO:0016887">
    <property type="term" value="F:ATP hydrolysis activity"/>
    <property type="evidence" value="ECO:0007669"/>
    <property type="project" value="InterPro"/>
</dbReference>
<accession>A0A0J9SDW2</accession>
<keyword evidence="4 10" id="KW-0812">Transmembrane</keyword>
<dbReference type="PROSITE" id="PS50929">
    <property type="entry name" value="ABC_TM1F"/>
    <property type="match status" value="2"/>
</dbReference>
<dbReference type="PANTHER" id="PTHR43394">
    <property type="entry name" value="ATP-DEPENDENT PERMEASE MDL1, MITOCHONDRIAL"/>
    <property type="match status" value="1"/>
</dbReference>
<sequence>MKKDQRQPRDNSNSSNNLSIKDEVEKELNKKGTFELYKKIKTQKIPFFLPFKCLPSSHRKLLGVSFVCATISGGTLPFFVSVFGVIMKNMNLGENVNDIIFSLVLIGIFQFILSFISSFCMDVVTTKILKTLKIEFLKSVFYQDGQFHDNNPGSKLTSDLDFYLEQVNAGIGTKFITIFTYASAFLGLYIWSLFKNARLTLCITCVFPLIYICGVICNKKVKINKKTSLLYNNNTMSIIEEALVGIRTVVSYCGENTILKKFNLSEKLYSKYTLKANLMESLHIGMINGFILASYAFGFWYGTRIIISDLSNQQPNNDFHGGSVISILLGVLISMFMLTIILPNITEYMKSLEATNNLYEIINRKPLVENNQDGKKLKDIKKIQFKNVRFHYDTRKDVEIYKDLNFTLTEGKTYAFVGESGCGKSTILKLIERLYDPTEGDVIINDSHNLKDVNLKWWRSKIGVVSQDPLLFSNSIKNNIKYSLYSLKDLEALSEESNEDGFSSQSDSNSRNSCRAKCAGDLNDMIQTTDSTELIQVRKNYETIEDSEVVSVSKKVLIHDFVSALPDKYETLVGSNASKLSGGQKQRISIARAIIRNPKILILDEATSSLDNKSEYLVQKTINNLKGNENRITIIIAHRLSTIRYANTIFVLSNRENGSTVDVDVLGEDPTKDSNEKNEKHDKQEKGGKNSSANQKISNAGSYIIEQGTHDALMKNKNGIYYTMINNQKVSSKSSSNNDNDKDSDMKSSIYKDSERGYDPDEANGNAKNESASAKKSEKMSDAKASNTNAGGRLAFLRNLFKRKPKAPNNLRVVYREIFSYKKDIAIIALSIMVAGGLYPLFALLYAKYVGTLFDFANLEANSNKYSLYILVIAIAMFISETLKNYYNNVIGEKVEKTMKLRLFENILYQEISFFDQDSHAPGLLSAHINRDVHLLKTGLVNNIVIFTHFIVLFLVSMVMSFYFCPIVAAVLTGTYFIFMRVFAIRARIAANKDVEKKRVNQPGTAFVYNSDDEIFKDPSFLIQEAFYNMNTVIIYGLEDYFCTLIEKAIDYSNKGQKRKTLINSMLWGFSQSAQLFINSFAYWFGSFLIRRGTIQVDDFMKSLFTFLFTGSYAGKLMSLKGDSENAKLSFERYYPLITRKSLIDVRDNGGIKIKNSNDIKGKIEIMDVNFRYLSRPNVPIYKDLTFSCESKKTTAIVGETGSGKSTVMSLLMRFYDLKNDHHIVFKNEQTGESSKEQMQQGDEEQNVGMKNANEFSSSKEGADGQSSTLFKNSGKILLDGVDICDYNLKDLRNLFSIVSQEPMLFNMSIYENIKFGKENATREDVKRACKFAAIDEFIESLPNQYDTNVGPYGKSLSGGQKQRIAIARALLREPKILLLDEATSSLDSNSEKLIEKTIVDIKDKADKTIITIAHRIASIKRSDKIVVFNNPDRTGSFVQAQGTHEELLSVQDGVYKKYVKLAK</sequence>
<proteinExistence type="inferred from homology"/>
<feature type="transmembrane region" description="Helical" evidence="10">
    <location>
        <begin position="940"/>
        <end position="961"/>
    </location>
</feature>
<feature type="domain" description="ABC transporter" evidence="11">
    <location>
        <begin position="383"/>
        <end position="679"/>
    </location>
</feature>
<evidence type="ECO:0000256" key="5">
    <source>
        <dbReference type="ARBA" id="ARBA00022741"/>
    </source>
</evidence>
<dbReference type="FunFam" id="3.40.50.300:FF:000604">
    <property type="entry name" value="ABC transporter B family member 28"/>
    <property type="match status" value="1"/>
</dbReference>
<name>A0A0J9SDW2_PLAVI</name>
<keyword evidence="6" id="KW-0067">ATP-binding</keyword>